<dbReference type="AlphaFoldDB" id="A0AAP9XVK6"/>
<evidence type="ECO:0000313" key="4">
    <source>
        <dbReference type="Proteomes" id="UP000594892"/>
    </source>
</evidence>
<keyword evidence="2" id="KW-0489">Methyltransferase</keyword>
<organism evidence="2 4">
    <name type="scientific">Burkholderia glumae</name>
    <name type="common">Pseudomonas glumae</name>
    <dbReference type="NCBI Taxonomy" id="337"/>
    <lineage>
        <taxon>Bacteria</taxon>
        <taxon>Pseudomonadati</taxon>
        <taxon>Pseudomonadota</taxon>
        <taxon>Betaproteobacteria</taxon>
        <taxon>Burkholderiales</taxon>
        <taxon>Burkholderiaceae</taxon>
        <taxon>Burkholderia</taxon>
    </lineage>
</organism>
<feature type="domain" description="Methyltransferase type 11" evidence="1">
    <location>
        <begin position="47"/>
        <end position="141"/>
    </location>
</feature>
<accession>A0AAP9XVK6</accession>
<evidence type="ECO:0000313" key="3">
    <source>
        <dbReference type="EMBL" id="USS41988.1"/>
    </source>
</evidence>
<dbReference type="PANTHER" id="PTHR43464:SF23">
    <property type="entry name" value="JUVENILE HORMONE ACID O-METHYLTRANSFERASE"/>
    <property type="match status" value="1"/>
</dbReference>
<dbReference type="Proteomes" id="UP001056386">
    <property type="component" value="Chromosome 2"/>
</dbReference>
<dbReference type="GeneID" id="45694610"/>
<gene>
    <name evidence="2" type="ORF">I6H06_09715</name>
    <name evidence="3" type="ORF">NFI99_06970</name>
</gene>
<proteinExistence type="predicted"/>
<dbReference type="PANTHER" id="PTHR43464">
    <property type="entry name" value="METHYLTRANSFERASE"/>
    <property type="match status" value="1"/>
</dbReference>
<dbReference type="Pfam" id="PF08241">
    <property type="entry name" value="Methyltransf_11"/>
    <property type="match status" value="1"/>
</dbReference>
<dbReference type="Proteomes" id="UP000594892">
    <property type="component" value="Chromosome 1"/>
</dbReference>
<dbReference type="SUPFAM" id="SSF53335">
    <property type="entry name" value="S-adenosyl-L-methionine-dependent methyltransferases"/>
    <property type="match status" value="1"/>
</dbReference>
<sequence length="245" mass="27630">MTQNIYDDPAFFASYAQLNRSIHGLDGAPEWPALRALLPDPRELRIVDLGCGYGWFCRWAAEHGAASVLGIDVSERMLERAAASTSDTRVAYRRTDLERLDLPAAAFDLVYSSLVFHYIENLPGLMQAIHHALVPDGRLVFSMEHPVLTAPAHPGFRSDADGGRFWPLEGYQREGRREVNWLTEGVIKQHRTLGTLLNLLVESGFVFEHLTEWGPTPAQVAAQPELEKERERPMMMLVAARRRAR</sequence>
<dbReference type="InterPro" id="IPR029063">
    <property type="entry name" value="SAM-dependent_MTases_sf"/>
</dbReference>
<dbReference type="Gene3D" id="3.40.50.150">
    <property type="entry name" value="Vaccinia Virus protein VP39"/>
    <property type="match status" value="1"/>
</dbReference>
<reference evidence="2 4" key="1">
    <citation type="submission" date="2020-12" db="EMBL/GenBank/DDBJ databases">
        <title>FDA dAtabase for Regulatory Grade micrObial Sequences (FDA-ARGOS): Supporting development and validation of Infectious Disease Dx tests.</title>
        <authorList>
            <person name="Minogue T."/>
            <person name="Wolcott M."/>
            <person name="Wasieloski L."/>
            <person name="Aguilar W."/>
            <person name="Moore D."/>
            <person name="Jaissle J."/>
            <person name="Tallon L."/>
            <person name="Sadzewicz L."/>
            <person name="Zhao X."/>
            <person name="Boylan J."/>
            <person name="Ott S."/>
            <person name="Bowen H."/>
            <person name="Vavikolanu K."/>
            <person name="Mehta A."/>
            <person name="Aluvathingal J."/>
            <person name="Nadendla S."/>
            <person name="Yan Y."/>
            <person name="Sichtig H."/>
        </authorList>
    </citation>
    <scope>NUCLEOTIDE SEQUENCE [LARGE SCALE GENOMIC DNA]</scope>
    <source>
        <strain evidence="2 4">FDAARGOS_949</strain>
    </source>
</reference>
<keyword evidence="2" id="KW-0808">Transferase</keyword>
<evidence type="ECO:0000259" key="1">
    <source>
        <dbReference type="Pfam" id="PF08241"/>
    </source>
</evidence>
<evidence type="ECO:0000313" key="5">
    <source>
        <dbReference type="Proteomes" id="UP001056386"/>
    </source>
</evidence>
<name>A0AAP9XVK6_BURGL</name>
<protein>
    <submittedName>
        <fullName evidence="2">Class I SAM-dependent methyltransferase</fullName>
    </submittedName>
</protein>
<dbReference type="CDD" id="cd02440">
    <property type="entry name" value="AdoMet_MTases"/>
    <property type="match status" value="1"/>
</dbReference>
<dbReference type="EMBL" id="CP065600">
    <property type="protein sequence ID" value="QPQ89877.1"/>
    <property type="molecule type" value="Genomic_DNA"/>
</dbReference>
<keyword evidence="5" id="KW-1185">Reference proteome</keyword>
<reference evidence="3" key="2">
    <citation type="submission" date="2022-06" db="EMBL/GenBank/DDBJ databases">
        <title>Draft genome sequence of Burkholderia glumae strain GR20004 isolated from rice panicle showing bacterial panicle blight.</title>
        <authorList>
            <person name="Choi S.Y."/>
            <person name="Lee Y.H."/>
        </authorList>
    </citation>
    <scope>NUCLEOTIDE SEQUENCE</scope>
    <source>
        <strain evidence="3">GR20004</strain>
    </source>
</reference>
<dbReference type="InterPro" id="IPR013216">
    <property type="entry name" value="Methyltransf_11"/>
</dbReference>
<dbReference type="RefSeq" id="WP_015877394.1">
    <property type="nucleotide sequence ID" value="NZ_CP021075.1"/>
</dbReference>
<dbReference type="EMBL" id="CP099583">
    <property type="protein sequence ID" value="USS41988.1"/>
    <property type="molecule type" value="Genomic_DNA"/>
</dbReference>
<dbReference type="GO" id="GO:0032259">
    <property type="term" value="P:methylation"/>
    <property type="evidence" value="ECO:0007669"/>
    <property type="project" value="UniProtKB-KW"/>
</dbReference>
<dbReference type="GO" id="GO:0010420">
    <property type="term" value="F:polyprenyldihydroxybenzoate methyltransferase activity"/>
    <property type="evidence" value="ECO:0007669"/>
    <property type="project" value="TreeGrafter"/>
</dbReference>
<evidence type="ECO:0000313" key="2">
    <source>
        <dbReference type="EMBL" id="QPQ89877.1"/>
    </source>
</evidence>